<dbReference type="AlphaFoldDB" id="A0A4Z0DCL3"/>
<protein>
    <submittedName>
        <fullName evidence="2">Uncharacterized protein</fullName>
    </submittedName>
</protein>
<evidence type="ECO:0000313" key="5">
    <source>
        <dbReference type="Proteomes" id="UP000297725"/>
    </source>
</evidence>
<evidence type="ECO:0000256" key="1">
    <source>
        <dbReference type="SAM" id="Phobius"/>
    </source>
</evidence>
<organism evidence="2 4">
    <name type="scientific">Vagococcus xieshaowenii</name>
    <dbReference type="NCBI Taxonomy" id="2562451"/>
    <lineage>
        <taxon>Bacteria</taxon>
        <taxon>Bacillati</taxon>
        <taxon>Bacillota</taxon>
        <taxon>Bacilli</taxon>
        <taxon>Lactobacillales</taxon>
        <taxon>Enterococcaceae</taxon>
        <taxon>Vagococcus</taxon>
    </lineage>
</organism>
<dbReference type="KEGG" id="vac:E4Z98_02230"/>
<keyword evidence="1" id="KW-1133">Transmembrane helix</keyword>
<dbReference type="Proteomes" id="UP000297725">
    <property type="component" value="Unassembled WGS sequence"/>
</dbReference>
<dbReference type="Proteomes" id="UP000296883">
    <property type="component" value="Chromosome"/>
</dbReference>
<evidence type="ECO:0000313" key="2">
    <source>
        <dbReference type="EMBL" id="QCA28187.1"/>
    </source>
</evidence>
<accession>A0A7Z1Y8Z9</accession>
<evidence type="ECO:0000313" key="3">
    <source>
        <dbReference type="EMBL" id="TFZ42540.1"/>
    </source>
</evidence>
<proteinExistence type="predicted"/>
<accession>A0A4Z0DCL3</accession>
<keyword evidence="1" id="KW-0472">Membrane</keyword>
<dbReference type="OrthoDB" id="9908057at2"/>
<reference evidence="3 5" key="1">
    <citation type="submission" date="2019-03" db="EMBL/GenBank/DDBJ databases">
        <title>Vagococcus sp. was isolated fron gut of Carduelis flavirostris.</title>
        <authorList>
            <person name="Ge Y."/>
        </authorList>
    </citation>
    <scope>NUCLEOTIDE SEQUENCE [LARGE SCALE GENOMIC DNA]</scope>
    <source>
        <strain evidence="3 5">CF-210</strain>
    </source>
</reference>
<evidence type="ECO:0000313" key="4">
    <source>
        <dbReference type="Proteomes" id="UP000296883"/>
    </source>
</evidence>
<gene>
    <name evidence="3" type="ORF">E4031_03160</name>
    <name evidence="2" type="ORF">E4Z98_02230</name>
</gene>
<sequence>MVQIVCSLLIFGSSIGYLVLLAKLKQNKLTEKVLSNASQLTFSCYLLSFAVYLLYCQTSGMTVKKLIAAFFINVAFVCVIHVFGIIYYQRKLSK</sequence>
<dbReference type="EMBL" id="SRHU01000010">
    <property type="protein sequence ID" value="TFZ42540.1"/>
    <property type="molecule type" value="Genomic_DNA"/>
</dbReference>
<dbReference type="EMBL" id="CP038865">
    <property type="protein sequence ID" value="QCA28187.1"/>
    <property type="molecule type" value="Genomic_DNA"/>
</dbReference>
<keyword evidence="4" id="KW-1185">Reference proteome</keyword>
<feature type="transmembrane region" description="Helical" evidence="1">
    <location>
        <begin position="67"/>
        <end position="88"/>
    </location>
</feature>
<feature type="transmembrane region" description="Helical" evidence="1">
    <location>
        <begin position="37"/>
        <end position="55"/>
    </location>
</feature>
<dbReference type="RefSeq" id="WP_135253921.1">
    <property type="nucleotide sequence ID" value="NZ_CP038865.1"/>
</dbReference>
<name>A0A4Z0DCL3_9ENTE</name>
<reference evidence="2 4" key="2">
    <citation type="journal article" date="2020" name="Int. J. Syst. Evol. Microbiol.">
        <title>Vagococcus xieshaowenii sp. nov., isolated from snow finch (Montifringilla taczanowskii) cloacal content.</title>
        <authorList>
            <person name="Ge Y."/>
            <person name="Yang J."/>
            <person name="Lai X.H."/>
            <person name="Zhang G."/>
            <person name="Jin D."/>
            <person name="Lu S."/>
            <person name="Wang B."/>
            <person name="Huang Y."/>
            <person name="Huang Y."/>
            <person name="Ren Z."/>
            <person name="Zhang X."/>
            <person name="Xu J."/>
        </authorList>
    </citation>
    <scope>NUCLEOTIDE SEQUENCE [LARGE SCALE GENOMIC DNA]</scope>
    <source>
        <strain evidence="4">personal::cf-49</strain>
        <strain evidence="2">Personal::cf-49</strain>
    </source>
</reference>
<keyword evidence="1" id="KW-0812">Transmembrane</keyword>